<dbReference type="SUPFAM" id="SSF51182">
    <property type="entry name" value="RmlC-like cupins"/>
    <property type="match status" value="1"/>
</dbReference>
<name>A0ABU7LW91_9PROT</name>
<evidence type="ECO:0000313" key="5">
    <source>
        <dbReference type="Proteomes" id="UP001310692"/>
    </source>
</evidence>
<organism evidence="4 5">
    <name type="scientific">Hyphobacterium marinum</name>
    <dbReference type="NCBI Taxonomy" id="3116574"/>
    <lineage>
        <taxon>Bacteria</taxon>
        <taxon>Pseudomonadati</taxon>
        <taxon>Pseudomonadota</taxon>
        <taxon>Alphaproteobacteria</taxon>
        <taxon>Maricaulales</taxon>
        <taxon>Maricaulaceae</taxon>
        <taxon>Hyphobacterium</taxon>
    </lineage>
</organism>
<dbReference type="InterPro" id="IPR013096">
    <property type="entry name" value="Cupin_2"/>
</dbReference>
<keyword evidence="1" id="KW-0479">Metal-binding</keyword>
<sequence>MVKAVASDLPEQTGSRYPSPHDEPCQARVWQALGAPFGLTQFGVNLLRLKPGVWSSQRHWHSHEDELIYMLEGEAVLVTDAGEEVMLPGDVAGFKAGVKDGHCLQNRSDADAVMLVVGSRDDRDHGEYPDIDMKFWPGRYSAPARWTRKDGSEF</sequence>
<keyword evidence="5" id="KW-1185">Reference proteome</keyword>
<dbReference type="InterPro" id="IPR014710">
    <property type="entry name" value="RmlC-like_jellyroll"/>
</dbReference>
<proteinExistence type="predicted"/>
<dbReference type="Pfam" id="PF07883">
    <property type="entry name" value="Cupin_2"/>
    <property type="match status" value="1"/>
</dbReference>
<reference evidence="4 5" key="1">
    <citation type="submission" date="2024-01" db="EMBL/GenBank/DDBJ databases">
        <title>Hyphobacterium bacterium isolated from marine sediment.</title>
        <authorList>
            <person name="Zhao S."/>
        </authorList>
    </citation>
    <scope>NUCLEOTIDE SEQUENCE [LARGE SCALE GENOMIC DNA]</scope>
    <source>
        <strain evidence="4 5">Y60-23</strain>
    </source>
</reference>
<dbReference type="PANTHER" id="PTHR35848">
    <property type="entry name" value="OXALATE-BINDING PROTEIN"/>
    <property type="match status" value="1"/>
</dbReference>
<dbReference type="RefSeq" id="WP_330195361.1">
    <property type="nucleotide sequence ID" value="NZ_JAZDRO010000001.1"/>
</dbReference>
<dbReference type="CDD" id="cd02224">
    <property type="entry name" value="cupin_SPO2919-like"/>
    <property type="match status" value="1"/>
</dbReference>
<evidence type="ECO:0000259" key="3">
    <source>
        <dbReference type="Pfam" id="PF07883"/>
    </source>
</evidence>
<evidence type="ECO:0000256" key="2">
    <source>
        <dbReference type="SAM" id="MobiDB-lite"/>
    </source>
</evidence>
<dbReference type="PANTHER" id="PTHR35848:SF9">
    <property type="entry name" value="SLL1358 PROTEIN"/>
    <property type="match status" value="1"/>
</dbReference>
<feature type="domain" description="Cupin type-2" evidence="3">
    <location>
        <begin position="46"/>
        <end position="117"/>
    </location>
</feature>
<dbReference type="Proteomes" id="UP001310692">
    <property type="component" value="Unassembled WGS sequence"/>
</dbReference>
<gene>
    <name evidence="4" type="ORF">V0U35_03980</name>
</gene>
<dbReference type="InterPro" id="IPR051610">
    <property type="entry name" value="GPI/OXD"/>
</dbReference>
<protein>
    <submittedName>
        <fullName evidence="4">Cupin domain-containing protein</fullName>
    </submittedName>
</protein>
<accession>A0ABU7LW91</accession>
<evidence type="ECO:0000313" key="4">
    <source>
        <dbReference type="EMBL" id="MEE2565829.1"/>
    </source>
</evidence>
<dbReference type="InterPro" id="IPR011051">
    <property type="entry name" value="RmlC_Cupin_sf"/>
</dbReference>
<comment type="caution">
    <text evidence="4">The sequence shown here is derived from an EMBL/GenBank/DDBJ whole genome shotgun (WGS) entry which is preliminary data.</text>
</comment>
<evidence type="ECO:0000256" key="1">
    <source>
        <dbReference type="ARBA" id="ARBA00022723"/>
    </source>
</evidence>
<dbReference type="Gene3D" id="2.60.120.10">
    <property type="entry name" value="Jelly Rolls"/>
    <property type="match status" value="1"/>
</dbReference>
<feature type="region of interest" description="Disordered" evidence="2">
    <location>
        <begin position="1"/>
        <end position="23"/>
    </location>
</feature>
<dbReference type="EMBL" id="JAZDRO010000001">
    <property type="protein sequence ID" value="MEE2565829.1"/>
    <property type="molecule type" value="Genomic_DNA"/>
</dbReference>